<dbReference type="RefSeq" id="WP_005964453.1">
    <property type="nucleotide sequence ID" value="NZ_CP040505.1"/>
</dbReference>
<dbReference type="PATRIC" id="fig|888050.3.peg.1646"/>
<organism evidence="2 3">
    <name type="scientific">Schaalia cardiffensis F0333</name>
    <dbReference type="NCBI Taxonomy" id="888050"/>
    <lineage>
        <taxon>Bacteria</taxon>
        <taxon>Bacillati</taxon>
        <taxon>Actinomycetota</taxon>
        <taxon>Actinomycetes</taxon>
        <taxon>Actinomycetales</taxon>
        <taxon>Actinomycetaceae</taxon>
        <taxon>Schaalia</taxon>
    </lineage>
</organism>
<dbReference type="EMBL" id="AQHZ01000024">
    <property type="protein sequence ID" value="ENO17800.1"/>
    <property type="molecule type" value="Genomic_DNA"/>
</dbReference>
<feature type="signal peptide" evidence="1">
    <location>
        <begin position="1"/>
        <end position="29"/>
    </location>
</feature>
<dbReference type="OrthoDB" id="7949713at2"/>
<dbReference type="HOGENOM" id="CLU_121458_0_0_11"/>
<evidence type="ECO:0000313" key="2">
    <source>
        <dbReference type="EMBL" id="ENO17800.1"/>
    </source>
</evidence>
<evidence type="ECO:0000313" key="3">
    <source>
        <dbReference type="Proteomes" id="UP000013015"/>
    </source>
</evidence>
<dbReference type="STRING" id="888050.HMPREF9004_1710"/>
<keyword evidence="1" id="KW-0732">Signal</keyword>
<feature type="chain" id="PRO_5004126938" description="Secreted protein" evidence="1">
    <location>
        <begin position="30"/>
        <end position="156"/>
    </location>
</feature>
<dbReference type="eggNOG" id="ENOG50335GQ">
    <property type="taxonomic scope" value="Bacteria"/>
</dbReference>
<reference evidence="2 3" key="1">
    <citation type="submission" date="2013-03" db="EMBL/GenBank/DDBJ databases">
        <title>Reference genome for the Human Microbiome Project.</title>
        <authorList>
            <person name="Aqrawi P."/>
            <person name="Ayvaz T."/>
            <person name="Bess C."/>
            <person name="Blankenburg K."/>
            <person name="Coyle M."/>
            <person name="Deng J."/>
            <person name="Forbes L."/>
            <person name="Fowler G."/>
            <person name="Francisco L."/>
            <person name="Fu Q."/>
            <person name="Gibbs R."/>
            <person name="Gross S."/>
            <person name="Gubbala S."/>
            <person name="Hale W."/>
            <person name="Hemphill L."/>
            <person name="Highlander S."/>
            <person name="Hirani K."/>
            <person name="Jackson L."/>
            <person name="Jakkamsetti A."/>
            <person name="Javaid M."/>
            <person name="Jayaseelan J.C."/>
            <person name="Jiang H."/>
            <person name="Joshi V."/>
            <person name="Korchina V."/>
            <person name="Kovar C."/>
            <person name="Lara F."/>
            <person name="Lee S."/>
            <person name="Liu Y."/>
            <person name="Mata R."/>
            <person name="Mathew T."/>
            <person name="Munidasa M."/>
            <person name="Muzny D."/>
            <person name="Nazareth L."/>
            <person name="Ngo R."/>
            <person name="Nguyen L."/>
            <person name="Nguyen N."/>
            <person name="Okwuonu G."/>
            <person name="Ongeri F."/>
            <person name="Palculict T."/>
            <person name="Patil S."/>
            <person name="Petrosino J."/>
            <person name="Pham C."/>
            <person name="Pham P."/>
            <person name="Pu L.-L."/>
            <person name="Qin X."/>
            <person name="Qu J."/>
            <person name="Reid J."/>
            <person name="Ross M."/>
            <person name="Ruth R."/>
            <person name="Saada N."/>
            <person name="San Lucas F."/>
            <person name="Santibanez J."/>
            <person name="Shang Y."/>
            <person name="Simmons D."/>
            <person name="Song X.-Z."/>
            <person name="Tang L.-Y."/>
            <person name="Thornton R."/>
            <person name="Warren J."/>
            <person name="Weissenberger G."/>
            <person name="Wilczek-Boney K."/>
            <person name="Worley K."/>
            <person name="Youmans B."/>
            <person name="Zhang J."/>
            <person name="Zhang L."/>
            <person name="Zhao Z."/>
            <person name="Zhou C."/>
            <person name="Zhu D."/>
            <person name="Zhu Y."/>
        </authorList>
    </citation>
    <scope>NUCLEOTIDE SEQUENCE [LARGE SCALE GENOMIC DNA]</scope>
    <source>
        <strain evidence="2 3">F0333</strain>
    </source>
</reference>
<name>N6W5N3_9ACTO</name>
<dbReference type="AlphaFoldDB" id="N6W5N3"/>
<sequence>MKNHRSGHILVAAGLALTMGLLGACSSNASGDKPGANASSTVKSAEDATLIFAQCMRDKGFDVPDTGLTADNLNDTSDAFNDAINECQQKVGPALGEENDLTKDPAAQEQLVKGAECLRDLGYDVADPEVGKGLNVKDIPSDALQKCFSNQGAQTK</sequence>
<dbReference type="PROSITE" id="PS51257">
    <property type="entry name" value="PROKAR_LIPOPROTEIN"/>
    <property type="match status" value="1"/>
</dbReference>
<evidence type="ECO:0000256" key="1">
    <source>
        <dbReference type="SAM" id="SignalP"/>
    </source>
</evidence>
<keyword evidence="3" id="KW-1185">Reference proteome</keyword>
<evidence type="ECO:0008006" key="4">
    <source>
        <dbReference type="Google" id="ProtNLM"/>
    </source>
</evidence>
<protein>
    <recommendedName>
        <fullName evidence="4">Secreted protein</fullName>
    </recommendedName>
</protein>
<comment type="caution">
    <text evidence="2">The sequence shown here is derived from an EMBL/GenBank/DDBJ whole genome shotgun (WGS) entry which is preliminary data.</text>
</comment>
<accession>N6W5N3</accession>
<gene>
    <name evidence="2" type="ORF">HMPREF9004_1710</name>
</gene>
<dbReference type="Proteomes" id="UP000013015">
    <property type="component" value="Unassembled WGS sequence"/>
</dbReference>
<proteinExistence type="predicted"/>